<keyword evidence="3" id="KW-0808">Transferase</keyword>
<name>A0ABV7VB83_9PROT</name>
<dbReference type="EMBL" id="JBHRYJ010000001">
    <property type="protein sequence ID" value="MFC3674720.1"/>
    <property type="molecule type" value="Genomic_DNA"/>
</dbReference>
<dbReference type="Pfam" id="PF00512">
    <property type="entry name" value="HisKA"/>
    <property type="match status" value="1"/>
</dbReference>
<dbReference type="InterPro" id="IPR035965">
    <property type="entry name" value="PAS-like_dom_sf"/>
</dbReference>
<sequence>MADSALIWAGLSVLAGSAAAIVALRQNRQARRLAAHLKQAEDDRKRLTRERDGARGEAAALADRLAALAMDTASLRTEVQALRQAEAEAQALLDAAPFPIWRRDAEARLVWVNARYAQMAETTPAEAVARGLELASSHDLSQPRDLALAARDAGILRTEDRRFVAEGDRRNYRIFEQPVGSGTLGFGQDITTEADARGQLRRHMEAHMEVLRTISTATAIFGPDRKLILFNRAYARLWQLDEAWLDTSPTFGEILEQLRADRRLPEQIDWQSYKRGQLGLFTTVIERQEELLHLPDGSTLRLVISAYPSGGLLFAYDDVTRQLTLERATNTMIAVQRATLDNLYEAVVVYGSDGRLSLYNRAFSQLWQIDPDLLNRQPHLTEVLEAARPLMQRGPGWAQLRERLVDSFAARKPTRGRLERGDGAVIDYASVPLPDGAVLYTYLDVSDSIRIERALRDRNEALERTDRMNAAFISNITHELRSPLGTLISMTEVLAQGILGPVNARQEEYCGDIMLASRNMLRLLDDIIAIATIEVGQMALDPDDLAAEDLWQPQSTQWLDLAEQRGVAIELPDGQATPAGRLTGDGHRLRQALDSVFCAAIDGTPQGGRVRLSTYTAENGAADTNGRLCLRIESHSGGLAPVRPTRVFADLADAPDRRRTHADLSLVVARGLLDLHGCGLRLDDGDGMQAVEILLPAGRTPAMAAIAASPGGQ</sequence>
<evidence type="ECO:0000256" key="6">
    <source>
        <dbReference type="SAM" id="Coils"/>
    </source>
</evidence>
<dbReference type="InterPro" id="IPR050736">
    <property type="entry name" value="Sensor_HK_Regulatory"/>
</dbReference>
<proteinExistence type="predicted"/>
<dbReference type="InterPro" id="IPR036097">
    <property type="entry name" value="HisK_dim/P_sf"/>
</dbReference>
<evidence type="ECO:0000313" key="9">
    <source>
        <dbReference type="EMBL" id="MFC3674720.1"/>
    </source>
</evidence>
<keyword evidence="6" id="KW-0175">Coiled coil</keyword>
<dbReference type="RefSeq" id="WP_379722110.1">
    <property type="nucleotide sequence ID" value="NZ_JBHRYJ010000001.1"/>
</dbReference>
<comment type="caution">
    <text evidence="9">The sequence shown here is derived from an EMBL/GenBank/DDBJ whole genome shotgun (WGS) entry which is preliminary data.</text>
</comment>
<keyword evidence="10" id="KW-1185">Reference proteome</keyword>
<dbReference type="SMART" id="SM00091">
    <property type="entry name" value="PAS"/>
    <property type="match status" value="3"/>
</dbReference>
<dbReference type="CDD" id="cd00082">
    <property type="entry name" value="HisKA"/>
    <property type="match status" value="1"/>
</dbReference>
<feature type="coiled-coil region" evidence="6">
    <location>
        <begin position="23"/>
        <end position="95"/>
    </location>
</feature>
<dbReference type="PROSITE" id="PS50109">
    <property type="entry name" value="HIS_KIN"/>
    <property type="match status" value="1"/>
</dbReference>
<dbReference type="Proteomes" id="UP001595711">
    <property type="component" value="Unassembled WGS sequence"/>
</dbReference>
<reference evidence="10" key="1">
    <citation type="journal article" date="2019" name="Int. J. Syst. Evol. Microbiol.">
        <title>The Global Catalogue of Microorganisms (GCM) 10K type strain sequencing project: providing services to taxonomists for standard genome sequencing and annotation.</title>
        <authorList>
            <consortium name="The Broad Institute Genomics Platform"/>
            <consortium name="The Broad Institute Genome Sequencing Center for Infectious Disease"/>
            <person name="Wu L."/>
            <person name="Ma J."/>
        </authorList>
    </citation>
    <scope>NUCLEOTIDE SEQUENCE [LARGE SCALE GENOMIC DNA]</scope>
    <source>
        <strain evidence="10">KCTC 42182</strain>
    </source>
</reference>
<dbReference type="InterPro" id="IPR005467">
    <property type="entry name" value="His_kinase_dom"/>
</dbReference>
<comment type="catalytic activity">
    <reaction evidence="1">
        <text>ATP + protein L-histidine = ADP + protein N-phospho-L-histidine.</text>
        <dbReference type="EC" id="2.7.13.3"/>
    </reaction>
</comment>
<dbReference type="InterPro" id="IPR000014">
    <property type="entry name" value="PAS"/>
</dbReference>
<evidence type="ECO:0000313" key="10">
    <source>
        <dbReference type="Proteomes" id="UP001595711"/>
    </source>
</evidence>
<dbReference type="SMART" id="SM00388">
    <property type="entry name" value="HisKA"/>
    <property type="match status" value="1"/>
</dbReference>
<gene>
    <name evidence="9" type="ORF">ACFOOQ_04140</name>
</gene>
<dbReference type="InterPro" id="IPR003661">
    <property type="entry name" value="HisK_dim/P_dom"/>
</dbReference>
<dbReference type="Gene3D" id="1.10.287.130">
    <property type="match status" value="1"/>
</dbReference>
<dbReference type="PROSITE" id="PS50112">
    <property type="entry name" value="PAS"/>
    <property type="match status" value="1"/>
</dbReference>
<evidence type="ECO:0000256" key="4">
    <source>
        <dbReference type="ARBA" id="ARBA00022777"/>
    </source>
</evidence>
<dbReference type="EC" id="2.7.13.3" evidence="2"/>
<dbReference type="PANTHER" id="PTHR43711:SF1">
    <property type="entry name" value="HISTIDINE KINASE 1"/>
    <property type="match status" value="1"/>
</dbReference>
<dbReference type="SUPFAM" id="SSF47384">
    <property type="entry name" value="Homodimeric domain of signal transducing histidine kinase"/>
    <property type="match status" value="1"/>
</dbReference>
<accession>A0ABV7VB83</accession>
<evidence type="ECO:0000259" key="7">
    <source>
        <dbReference type="PROSITE" id="PS50109"/>
    </source>
</evidence>
<evidence type="ECO:0000256" key="5">
    <source>
        <dbReference type="ARBA" id="ARBA00023012"/>
    </source>
</evidence>
<dbReference type="PANTHER" id="PTHR43711">
    <property type="entry name" value="TWO-COMPONENT HISTIDINE KINASE"/>
    <property type="match status" value="1"/>
</dbReference>
<dbReference type="Gene3D" id="3.30.565.10">
    <property type="entry name" value="Histidine kinase-like ATPase, C-terminal domain"/>
    <property type="match status" value="1"/>
</dbReference>
<dbReference type="InterPro" id="IPR036890">
    <property type="entry name" value="HATPase_C_sf"/>
</dbReference>
<evidence type="ECO:0000256" key="2">
    <source>
        <dbReference type="ARBA" id="ARBA00012438"/>
    </source>
</evidence>
<keyword evidence="4" id="KW-0418">Kinase</keyword>
<dbReference type="Pfam" id="PF13188">
    <property type="entry name" value="PAS_8"/>
    <property type="match status" value="1"/>
</dbReference>
<dbReference type="Gene3D" id="3.30.450.20">
    <property type="entry name" value="PAS domain"/>
    <property type="match status" value="2"/>
</dbReference>
<evidence type="ECO:0000256" key="3">
    <source>
        <dbReference type="ARBA" id="ARBA00022679"/>
    </source>
</evidence>
<keyword evidence="5" id="KW-0902">Two-component regulatory system</keyword>
<protein>
    <recommendedName>
        <fullName evidence="2">histidine kinase</fullName>
        <ecNumber evidence="2">2.7.13.3</ecNumber>
    </recommendedName>
</protein>
<dbReference type="Pfam" id="PF12860">
    <property type="entry name" value="PAS_7"/>
    <property type="match status" value="2"/>
</dbReference>
<evidence type="ECO:0000259" key="8">
    <source>
        <dbReference type="PROSITE" id="PS50112"/>
    </source>
</evidence>
<evidence type="ECO:0000256" key="1">
    <source>
        <dbReference type="ARBA" id="ARBA00000085"/>
    </source>
</evidence>
<dbReference type="SUPFAM" id="SSF55785">
    <property type="entry name" value="PYP-like sensor domain (PAS domain)"/>
    <property type="match status" value="2"/>
</dbReference>
<organism evidence="9 10">
    <name type="scientific">Ferrovibrio xuzhouensis</name>
    <dbReference type="NCBI Taxonomy" id="1576914"/>
    <lineage>
        <taxon>Bacteria</taxon>
        <taxon>Pseudomonadati</taxon>
        <taxon>Pseudomonadota</taxon>
        <taxon>Alphaproteobacteria</taxon>
        <taxon>Rhodospirillales</taxon>
        <taxon>Rhodospirillaceae</taxon>
        <taxon>Ferrovibrio</taxon>
    </lineage>
</organism>
<dbReference type="SUPFAM" id="SSF55874">
    <property type="entry name" value="ATPase domain of HSP90 chaperone/DNA topoisomerase II/histidine kinase"/>
    <property type="match status" value="1"/>
</dbReference>
<feature type="domain" description="Histidine kinase" evidence="7">
    <location>
        <begin position="475"/>
        <end position="699"/>
    </location>
</feature>
<feature type="domain" description="PAS" evidence="8">
    <location>
        <begin position="85"/>
        <end position="145"/>
    </location>
</feature>